<feature type="region of interest" description="Disordered" evidence="1">
    <location>
        <begin position="116"/>
        <end position="155"/>
    </location>
</feature>
<dbReference type="OrthoDB" id="10347395at2759"/>
<dbReference type="HOGENOM" id="CLU_1179954_0_0_1"/>
<keyword evidence="2" id="KW-0732">Signal</keyword>
<dbReference type="AlphaFoldDB" id="A0A059F509"/>
<dbReference type="Proteomes" id="UP000030655">
    <property type="component" value="Unassembled WGS sequence"/>
</dbReference>
<evidence type="ECO:0000256" key="2">
    <source>
        <dbReference type="SAM" id="SignalP"/>
    </source>
</evidence>
<feature type="region of interest" description="Disordered" evidence="1">
    <location>
        <begin position="171"/>
        <end position="215"/>
    </location>
</feature>
<organism evidence="3 4">
    <name type="scientific">Anncaliia algerae PRA339</name>
    <dbReference type="NCBI Taxonomy" id="1288291"/>
    <lineage>
        <taxon>Eukaryota</taxon>
        <taxon>Fungi</taxon>
        <taxon>Fungi incertae sedis</taxon>
        <taxon>Microsporidia</taxon>
        <taxon>Tubulinosematoidea</taxon>
        <taxon>Tubulinosematidae</taxon>
        <taxon>Anncaliia</taxon>
    </lineage>
</organism>
<accession>A0A059F509</accession>
<dbReference type="VEuPathDB" id="MicrosporidiaDB:H312_00041"/>
<keyword evidence="4" id="KW-1185">Reference proteome</keyword>
<dbReference type="EMBL" id="KK365130">
    <property type="protein sequence ID" value="KCZ82383.1"/>
    <property type="molecule type" value="Genomic_DNA"/>
</dbReference>
<feature type="compositionally biased region" description="Acidic residues" evidence="1">
    <location>
        <begin position="136"/>
        <end position="155"/>
    </location>
</feature>
<reference evidence="3 4" key="2">
    <citation type="submission" date="2014-03" db="EMBL/GenBank/DDBJ databases">
        <title>The Genome Sequence of Anncaliia algerae insect isolate PRA339.</title>
        <authorList>
            <consortium name="The Broad Institute Genome Sequencing Platform"/>
            <consortium name="The Broad Institute Genome Sequencing Center for Infectious Disease"/>
            <person name="Cuomo C."/>
            <person name="Becnel J."/>
            <person name="Sanscrainte N."/>
            <person name="Walker B."/>
            <person name="Young S.K."/>
            <person name="Zeng Q."/>
            <person name="Gargeya S."/>
            <person name="Fitzgerald M."/>
            <person name="Haas B."/>
            <person name="Abouelleil A."/>
            <person name="Alvarado L."/>
            <person name="Arachchi H.M."/>
            <person name="Berlin A.M."/>
            <person name="Chapman S.B."/>
            <person name="Dewar J."/>
            <person name="Goldberg J."/>
            <person name="Griggs A."/>
            <person name="Gujja S."/>
            <person name="Hansen M."/>
            <person name="Howarth C."/>
            <person name="Imamovic A."/>
            <person name="Larimer J."/>
            <person name="McCowan C."/>
            <person name="Murphy C."/>
            <person name="Neiman D."/>
            <person name="Pearson M."/>
            <person name="Priest M."/>
            <person name="Roberts A."/>
            <person name="Saif S."/>
            <person name="Shea T."/>
            <person name="Sisk P."/>
            <person name="Sykes S."/>
            <person name="Wortman J."/>
            <person name="Nusbaum C."/>
            <person name="Birren B."/>
        </authorList>
    </citation>
    <scope>NUCLEOTIDE SEQUENCE [LARGE SCALE GENOMIC DNA]</scope>
    <source>
        <strain evidence="3 4">PRA339</strain>
    </source>
</reference>
<proteinExistence type="predicted"/>
<evidence type="ECO:0000256" key="1">
    <source>
        <dbReference type="SAM" id="MobiDB-lite"/>
    </source>
</evidence>
<reference evidence="4" key="1">
    <citation type="submission" date="2013-02" db="EMBL/GenBank/DDBJ databases">
        <authorList>
            <consortium name="The Broad Institute Genome Sequencing Platform"/>
            <person name="Cuomo C."/>
            <person name="Becnel J."/>
            <person name="Sanscrainte N."/>
            <person name="Walker B."/>
            <person name="Young S.K."/>
            <person name="Zeng Q."/>
            <person name="Gargeya S."/>
            <person name="Fitzgerald M."/>
            <person name="Haas B."/>
            <person name="Abouelleil A."/>
            <person name="Alvarado L."/>
            <person name="Arachchi H.M."/>
            <person name="Berlin A.M."/>
            <person name="Chapman S.B."/>
            <person name="Dewar J."/>
            <person name="Goldberg J."/>
            <person name="Griggs A."/>
            <person name="Gujja S."/>
            <person name="Hansen M."/>
            <person name="Howarth C."/>
            <person name="Imamovic A."/>
            <person name="Larimer J."/>
            <person name="McCowan C."/>
            <person name="Murphy C."/>
            <person name="Neiman D."/>
            <person name="Pearson M."/>
            <person name="Priest M."/>
            <person name="Roberts A."/>
            <person name="Saif S."/>
            <person name="Shea T."/>
            <person name="Sisk P."/>
            <person name="Sykes S."/>
            <person name="Wortman J."/>
            <person name="Nusbaum C."/>
            <person name="Birren B."/>
        </authorList>
    </citation>
    <scope>NUCLEOTIDE SEQUENCE [LARGE SCALE GENOMIC DNA]</scope>
    <source>
        <strain evidence="4">PRA339</strain>
    </source>
</reference>
<name>A0A059F509_9MICR</name>
<evidence type="ECO:0000313" key="3">
    <source>
        <dbReference type="EMBL" id="KCZ82383.1"/>
    </source>
</evidence>
<feature type="signal peptide" evidence="2">
    <location>
        <begin position="1"/>
        <end position="21"/>
    </location>
</feature>
<evidence type="ECO:0000313" key="4">
    <source>
        <dbReference type="Proteomes" id="UP000030655"/>
    </source>
</evidence>
<gene>
    <name evidence="3" type="ORF">H312_00041</name>
</gene>
<sequence>MSMKMVLSYVVMSKLLKLIYCSQELIENDKLDQNSRITNLKINLNLQGKKEDENNASSILDSVKIKKIRTCEIPKKTKISKDLEKNLKFDGILGENISSIERLIHELKEILESMPENIPDASKSNEEDSDTQNSEDKDDTEVSNENDSTESSETFVEELEIDICLNLHNKDEESREDKAGEKMDLDIHHNTDEMFGKTENPEKDEPLSKKIKTELKESKIQDWEEIGNENDKKDN</sequence>
<protein>
    <submittedName>
        <fullName evidence="3">Uncharacterized protein</fullName>
    </submittedName>
</protein>
<feature type="chain" id="PRO_5001571975" evidence="2">
    <location>
        <begin position="22"/>
        <end position="235"/>
    </location>
</feature>